<sequence length="328" mass="36248">MAHVSSRTTFLIILLSALITVAKAPVGPHPADPFLDPKDDPYNPLGYIASNTLTAIAFSLIMLSAIVETFSMFKWGAWWMSCMVIGEYTFAIGIGSRFGLHTHPESKGIYIIEYLFVVLSPCAFIAADYILLGRLAKYLNCGQHLAVSPNRIMITFLASDITTFLIQAAGGGISIGATTNRGASTGSHVFLVGLIIQLLSFATFTTIFYRFLYRVHKYEPQVWTRDQGKPWYLDWRILVVAMSVSCVGIIIRSIYRVVELSQGFTGAVARLEGLFFGLDTLPLWICFVIYVPFWPGRIIRPDSATAILPANDEGSRSSGEQVELEKVV</sequence>
<name>A0ACB8TJV0_9AGAM</name>
<evidence type="ECO:0000313" key="2">
    <source>
        <dbReference type="Proteomes" id="UP000814140"/>
    </source>
</evidence>
<organism evidence="1 2">
    <name type="scientific">Artomyces pyxidatus</name>
    <dbReference type="NCBI Taxonomy" id="48021"/>
    <lineage>
        <taxon>Eukaryota</taxon>
        <taxon>Fungi</taxon>
        <taxon>Dikarya</taxon>
        <taxon>Basidiomycota</taxon>
        <taxon>Agaricomycotina</taxon>
        <taxon>Agaricomycetes</taxon>
        <taxon>Russulales</taxon>
        <taxon>Auriscalpiaceae</taxon>
        <taxon>Artomyces</taxon>
    </lineage>
</organism>
<dbReference type="EMBL" id="MU277187">
    <property type="protein sequence ID" value="KAI0068733.1"/>
    <property type="molecule type" value="Genomic_DNA"/>
</dbReference>
<accession>A0ACB8TJV0</accession>
<keyword evidence="2" id="KW-1185">Reference proteome</keyword>
<gene>
    <name evidence="1" type="ORF">BV25DRAFT_1817642</name>
</gene>
<dbReference type="Proteomes" id="UP000814140">
    <property type="component" value="Unassembled WGS sequence"/>
</dbReference>
<reference evidence="1" key="2">
    <citation type="journal article" date="2022" name="New Phytol.">
        <title>Evolutionary transition to the ectomycorrhizal habit in the genomes of a hyperdiverse lineage of mushroom-forming fungi.</title>
        <authorList>
            <person name="Looney B."/>
            <person name="Miyauchi S."/>
            <person name="Morin E."/>
            <person name="Drula E."/>
            <person name="Courty P.E."/>
            <person name="Kohler A."/>
            <person name="Kuo A."/>
            <person name="LaButti K."/>
            <person name="Pangilinan J."/>
            <person name="Lipzen A."/>
            <person name="Riley R."/>
            <person name="Andreopoulos W."/>
            <person name="He G."/>
            <person name="Johnson J."/>
            <person name="Nolan M."/>
            <person name="Tritt A."/>
            <person name="Barry K.W."/>
            <person name="Grigoriev I.V."/>
            <person name="Nagy L.G."/>
            <person name="Hibbett D."/>
            <person name="Henrissat B."/>
            <person name="Matheny P.B."/>
            <person name="Labbe J."/>
            <person name="Martin F.M."/>
        </authorList>
    </citation>
    <scope>NUCLEOTIDE SEQUENCE</scope>
    <source>
        <strain evidence="1">HHB10654</strain>
    </source>
</reference>
<proteinExistence type="predicted"/>
<protein>
    <submittedName>
        <fullName evidence="1">Uncharacterized protein</fullName>
    </submittedName>
</protein>
<evidence type="ECO:0000313" key="1">
    <source>
        <dbReference type="EMBL" id="KAI0068733.1"/>
    </source>
</evidence>
<comment type="caution">
    <text evidence="1">The sequence shown here is derived from an EMBL/GenBank/DDBJ whole genome shotgun (WGS) entry which is preliminary data.</text>
</comment>
<reference evidence="1" key="1">
    <citation type="submission" date="2021-03" db="EMBL/GenBank/DDBJ databases">
        <authorList>
            <consortium name="DOE Joint Genome Institute"/>
            <person name="Ahrendt S."/>
            <person name="Looney B.P."/>
            <person name="Miyauchi S."/>
            <person name="Morin E."/>
            <person name="Drula E."/>
            <person name="Courty P.E."/>
            <person name="Chicoki N."/>
            <person name="Fauchery L."/>
            <person name="Kohler A."/>
            <person name="Kuo A."/>
            <person name="Labutti K."/>
            <person name="Pangilinan J."/>
            <person name="Lipzen A."/>
            <person name="Riley R."/>
            <person name="Andreopoulos W."/>
            <person name="He G."/>
            <person name="Johnson J."/>
            <person name="Barry K.W."/>
            <person name="Grigoriev I.V."/>
            <person name="Nagy L."/>
            <person name="Hibbett D."/>
            <person name="Henrissat B."/>
            <person name="Matheny P.B."/>
            <person name="Labbe J."/>
            <person name="Martin F."/>
        </authorList>
    </citation>
    <scope>NUCLEOTIDE SEQUENCE</scope>
    <source>
        <strain evidence="1">HHB10654</strain>
    </source>
</reference>